<evidence type="ECO:0000313" key="1">
    <source>
        <dbReference type="EMBL" id="CAE6784597.1"/>
    </source>
</evidence>
<gene>
    <name evidence="1" type="ORF">NSPZN2_50046</name>
</gene>
<keyword evidence="2" id="KW-1185">Reference proteome</keyword>
<dbReference type="EMBL" id="CAJNBJ010000018">
    <property type="protein sequence ID" value="CAE6784597.1"/>
    <property type="molecule type" value="Genomic_DNA"/>
</dbReference>
<organism evidence="1 2">
    <name type="scientific">Nitrospira defluvii</name>
    <dbReference type="NCBI Taxonomy" id="330214"/>
    <lineage>
        <taxon>Bacteria</taxon>
        <taxon>Pseudomonadati</taxon>
        <taxon>Nitrospirota</taxon>
        <taxon>Nitrospiria</taxon>
        <taxon>Nitrospirales</taxon>
        <taxon>Nitrospiraceae</taxon>
        <taxon>Nitrospira</taxon>
    </lineage>
</organism>
<dbReference type="Proteomes" id="UP000675880">
    <property type="component" value="Unassembled WGS sequence"/>
</dbReference>
<protein>
    <submittedName>
        <fullName evidence="1">Uncharacterized protein</fullName>
    </submittedName>
</protein>
<reference evidence="1 2" key="1">
    <citation type="submission" date="2021-02" db="EMBL/GenBank/DDBJ databases">
        <authorList>
            <person name="Han P."/>
        </authorList>
    </citation>
    <scope>NUCLEOTIDE SEQUENCE [LARGE SCALE GENOMIC DNA]</scope>
    <source>
        <strain evidence="1">Candidatus Nitrospira sp. ZN2</strain>
    </source>
</reference>
<proteinExistence type="predicted"/>
<comment type="caution">
    <text evidence="1">The sequence shown here is derived from an EMBL/GenBank/DDBJ whole genome shotgun (WGS) entry which is preliminary data.</text>
</comment>
<name>A0ABN7M907_9BACT</name>
<accession>A0ABN7M907</accession>
<evidence type="ECO:0000313" key="2">
    <source>
        <dbReference type="Proteomes" id="UP000675880"/>
    </source>
</evidence>
<sequence>MSSQQQMMVERVDELERMIVRLNGRIGELQRELNLTKGMTGQGWGSAARLRAIWGGSKPVVPTAHPVRENRRVERHEHCLF</sequence>